<dbReference type="EMBL" id="QFOI01000304">
    <property type="protein sequence ID" value="PZP44633.1"/>
    <property type="molecule type" value="Genomic_DNA"/>
</dbReference>
<protein>
    <recommendedName>
        <fullName evidence="3">Alpha-1,2-fucosyltransferase</fullName>
    </recommendedName>
</protein>
<accession>A0A2W5EQ81</accession>
<organism evidence="1 2">
    <name type="scientific">Pseudopedobacter saltans</name>
    <dbReference type="NCBI Taxonomy" id="151895"/>
    <lineage>
        <taxon>Bacteria</taxon>
        <taxon>Pseudomonadati</taxon>
        <taxon>Bacteroidota</taxon>
        <taxon>Sphingobacteriia</taxon>
        <taxon>Sphingobacteriales</taxon>
        <taxon>Sphingobacteriaceae</taxon>
        <taxon>Pseudopedobacter</taxon>
    </lineage>
</organism>
<name>A0A2W5EQ81_9SPHI</name>
<dbReference type="AlphaFoldDB" id="A0A2W5EQ81"/>
<evidence type="ECO:0000313" key="2">
    <source>
        <dbReference type="Proteomes" id="UP000249645"/>
    </source>
</evidence>
<evidence type="ECO:0000313" key="1">
    <source>
        <dbReference type="EMBL" id="PZP44633.1"/>
    </source>
</evidence>
<feature type="non-terminal residue" evidence="1">
    <location>
        <position position="124"/>
    </location>
</feature>
<comment type="caution">
    <text evidence="1">The sequence shown here is derived from an EMBL/GenBank/DDBJ whole genome shotgun (WGS) entry which is preliminary data.</text>
</comment>
<sequence>MIYLDINGRLGNQMFQYAFSRRVQLATQQKLTIQFKTNPEFGTFGKDGWENSLAHFKTVDYEEFVDAKPIWLSKASFKQKIIGLYALLKKRLFQKHNEINNNLSKQLSLLPMLRSNGLYWLYNG</sequence>
<reference evidence="1 2" key="1">
    <citation type="submission" date="2017-11" db="EMBL/GenBank/DDBJ databases">
        <title>Infants hospitalized years apart are colonized by the same room-sourced microbial strains.</title>
        <authorList>
            <person name="Brooks B."/>
            <person name="Olm M.R."/>
            <person name="Firek B.A."/>
            <person name="Baker R."/>
            <person name="Thomas B.C."/>
            <person name="Morowitz M.J."/>
            <person name="Banfield J.F."/>
        </authorList>
    </citation>
    <scope>NUCLEOTIDE SEQUENCE [LARGE SCALE GENOMIC DNA]</scope>
    <source>
        <strain evidence="1">S2_009_000_R2_76</strain>
    </source>
</reference>
<proteinExistence type="predicted"/>
<gene>
    <name evidence="1" type="ORF">DI598_14225</name>
</gene>
<evidence type="ECO:0008006" key="3">
    <source>
        <dbReference type="Google" id="ProtNLM"/>
    </source>
</evidence>
<dbReference type="Proteomes" id="UP000249645">
    <property type="component" value="Unassembled WGS sequence"/>
</dbReference>